<dbReference type="Pfam" id="PF15090">
    <property type="entry name" value="DUF4553"/>
    <property type="match status" value="1"/>
</dbReference>
<feature type="compositionally biased region" description="Basic and acidic residues" evidence="1">
    <location>
        <begin position="397"/>
        <end position="412"/>
    </location>
</feature>
<dbReference type="PANTHER" id="PTHR14931">
    <property type="entry name" value="GENE 340-RELATED"/>
    <property type="match status" value="1"/>
</dbReference>
<reference evidence="2" key="2">
    <citation type="submission" date="2025-08" db="UniProtKB">
        <authorList>
            <consortium name="Ensembl"/>
        </authorList>
    </citation>
    <scope>IDENTIFICATION</scope>
</reference>
<feature type="compositionally biased region" description="Polar residues" evidence="1">
    <location>
        <begin position="1376"/>
        <end position="1392"/>
    </location>
</feature>
<evidence type="ECO:0000313" key="3">
    <source>
        <dbReference type="Proteomes" id="UP000694680"/>
    </source>
</evidence>
<feature type="compositionally biased region" description="Basic and acidic residues" evidence="1">
    <location>
        <begin position="1271"/>
        <end position="1282"/>
    </location>
</feature>
<feature type="region of interest" description="Disordered" evidence="1">
    <location>
        <begin position="337"/>
        <end position="505"/>
    </location>
</feature>
<dbReference type="Ensembl" id="ENSGWIT00000019338.1">
    <property type="protein sequence ID" value="ENSGWIP00000017523.1"/>
    <property type="gene ID" value="ENSGWIG00000009753.1"/>
</dbReference>
<accession>A0A8C5E7V3</accession>
<dbReference type="InterPro" id="IPR028104">
    <property type="entry name" value="DUF4553"/>
</dbReference>
<feature type="compositionally biased region" description="Basic and acidic residues" evidence="1">
    <location>
        <begin position="1307"/>
        <end position="1317"/>
    </location>
</feature>
<feature type="compositionally biased region" description="Polar residues" evidence="1">
    <location>
        <begin position="899"/>
        <end position="910"/>
    </location>
</feature>
<evidence type="ECO:0000256" key="1">
    <source>
        <dbReference type="SAM" id="MobiDB-lite"/>
    </source>
</evidence>
<feature type="region of interest" description="Disordered" evidence="1">
    <location>
        <begin position="1251"/>
        <end position="1449"/>
    </location>
</feature>
<feature type="compositionally biased region" description="Basic and acidic residues" evidence="1">
    <location>
        <begin position="619"/>
        <end position="633"/>
    </location>
</feature>
<sequence>LNSCVIKQVPESAVSLKTSVTAGPDLDLCSLSSESGLALATFTSNSLNVDHNHNGEHAPLKMKIMTSKAAAGKKLSYTVRTARKAIRPSTYNQTRESSNKVIVDPDLGHCDIVFIDKPITECFKKRHRGMAPRRNARKSTRGRMYSDEIWELKTVRTLAGRGNCPNPMPELITLVTPKQILSKPDAIPPLDMLFAEESRNANNQEIIVEELVEHVIPGTEDIVEVASIDVMVEHSQTSQCQSNGASDPSLPLVYSSKNAETIPNTDIKQEIVISSRTITEIKENVEQTSFDTEKRNGIEPLIDAHVTEEQLVPTTLVDPLENVCLEEADPQLLLKELHQPNTPIPLTDEVEEERQQDEREEMQDVQPQEHQPETQVDGNDSEVIEKVNSAVSPKKVITKEPQAESKAPEAESKAPQAESKAPQAESKAPQAESKAPQAQSKAPEAQSKAPEAQSKAPEAQSKAPEAQSKAPEAQSKAPEAQSKAPEAQSKAPEAQSKAPKANLPAAVDGAVLSEAGELDDNEYDVSSKTLDALLKELPPWRRKKGSKIVLPTRLKQKETIIVGYFNGRPISASDRHLRRRSVNTTSLGKIPEKSSPAKDKLPSQNKKNEKILSKSHMPIKHEVGTVIKQETKSSEQVQVPSSDTESNQLTKSTKTKQLQKLKKAQGGMPDISDQLANNIHNTEPRRKLRSAEQKSTESPKLTSDGLSSTELSSSSFLPSEQLPTLALHPPSDLLVPLTTPLQSASSKISEQNANSETMKVNIETTQLTTTEEKLNNEVESPLNVKQKLRSSKADANDKKNMNCPSSKISNQLLTSESQTHISLRYKRVSKNAEAASEVASQPNLNVAPLEKMSASVDDGGSSITDRPTRMPLRSGSVKPEIADSVTRPQQKLALRSQRHSTPSTNTHSVVTGESDVALIRTTPGVVTKGKLRPIPASLPRICTIAPKHEPVKSSKNKFLHTLNSEASQHLISNLNIRYDKMQKGWLQMDKEAPPTTKYKNKADRQAAIWKSKRRIRKSKSEHQKHSPVQMLFVKGFNLSSICRWFLESSETKSLVIVKNVNTRLPSETQLCFHSSSASGTSQGVFPSLQAERLKKHLKKFAIASPVKSNPRSQKLIAKTLEQDAISVKGKERELLSEAQTLKKSASCAKACAQTSEPQKTAGKSKNPASARILRKYSNIREKMQVQQTTARLKGGSKIIKGNTVKKLVTAKPAVKSNLKPSKEAPKTDLPGCKESTNFATKMNKKEILAKKETVKHTATGKAVQAQGSNKTKKDLNKKEKPTRSSQRLSSPKMSDNSVPSKSKVNKKHTEVENKDMDMVAANNARSKKTKASLKSSVAEVKAPESTSQEAKVASSPDQVLTRSQRKMEAVVPPNPSTSNPLEKTAKSASTRIASPKSAKKAHNSASTRSADSKSAPRRVQAASSPRTAAKRALKLLETPAKRTRTSVTK</sequence>
<reference evidence="2" key="3">
    <citation type="submission" date="2025-09" db="UniProtKB">
        <authorList>
            <consortium name="Ensembl"/>
        </authorList>
    </citation>
    <scope>IDENTIFICATION</scope>
</reference>
<feature type="region of interest" description="Disordered" evidence="1">
    <location>
        <begin position="1215"/>
        <end position="1236"/>
    </location>
</feature>
<feature type="compositionally biased region" description="Basic and acidic residues" evidence="1">
    <location>
        <begin position="590"/>
        <end position="612"/>
    </location>
</feature>
<protein>
    <submittedName>
        <fullName evidence="2">Uncharacterized protein</fullName>
    </submittedName>
</protein>
<feature type="compositionally biased region" description="Basic and acidic residues" evidence="1">
    <location>
        <begin position="682"/>
        <end position="697"/>
    </location>
</feature>
<dbReference type="Pfam" id="PF11839">
    <property type="entry name" value="Alanine_zipper"/>
    <property type="match status" value="1"/>
</dbReference>
<dbReference type="SUPFAM" id="SSF57997">
    <property type="entry name" value="Tropomyosin"/>
    <property type="match status" value="1"/>
</dbReference>
<feature type="region of interest" description="Disordered" evidence="1">
    <location>
        <begin position="777"/>
        <end position="807"/>
    </location>
</feature>
<feature type="compositionally biased region" description="Polar residues" evidence="1">
    <location>
        <begin position="1344"/>
        <end position="1362"/>
    </location>
</feature>
<organism evidence="2 3">
    <name type="scientific">Gouania willdenowi</name>
    <name type="common">Blunt-snouted clingfish</name>
    <name type="synonym">Lepadogaster willdenowi</name>
    <dbReference type="NCBI Taxonomy" id="441366"/>
    <lineage>
        <taxon>Eukaryota</taxon>
        <taxon>Metazoa</taxon>
        <taxon>Chordata</taxon>
        <taxon>Craniata</taxon>
        <taxon>Vertebrata</taxon>
        <taxon>Euteleostomi</taxon>
        <taxon>Actinopterygii</taxon>
        <taxon>Neopterygii</taxon>
        <taxon>Teleostei</taxon>
        <taxon>Neoteleostei</taxon>
        <taxon>Acanthomorphata</taxon>
        <taxon>Ovalentaria</taxon>
        <taxon>Blenniimorphae</taxon>
        <taxon>Blenniiformes</taxon>
        <taxon>Gobiesocoidei</taxon>
        <taxon>Gobiesocidae</taxon>
        <taxon>Gobiesocinae</taxon>
        <taxon>Gouania</taxon>
    </lineage>
</organism>
<dbReference type="PANTHER" id="PTHR14931:SF2">
    <property type="entry name" value="LIGAND DEPENDENT NUCLEAR RECEPTOR COREPRESSOR"/>
    <property type="match status" value="1"/>
</dbReference>
<keyword evidence="3" id="KW-1185">Reference proteome</keyword>
<dbReference type="InterPro" id="IPR021793">
    <property type="entry name" value="Oprl"/>
</dbReference>
<feature type="compositionally biased region" description="Polar residues" evidence="1">
    <location>
        <begin position="1283"/>
        <end position="1293"/>
    </location>
</feature>
<reference evidence="2" key="1">
    <citation type="submission" date="2020-06" db="EMBL/GenBank/DDBJ databases">
        <authorList>
            <consortium name="Wellcome Sanger Institute Data Sharing"/>
        </authorList>
    </citation>
    <scope>NUCLEOTIDE SEQUENCE [LARGE SCALE GENOMIC DNA]</scope>
</reference>
<dbReference type="Proteomes" id="UP000694680">
    <property type="component" value="Chromosome 15"/>
</dbReference>
<feature type="region of interest" description="Disordered" evidence="1">
    <location>
        <begin position="855"/>
        <end position="910"/>
    </location>
</feature>
<proteinExistence type="predicted"/>
<feature type="region of interest" description="Disordered" evidence="1">
    <location>
        <begin position="575"/>
        <end position="715"/>
    </location>
</feature>
<name>A0A8C5E7V3_GOUWI</name>
<feature type="compositionally biased region" description="Acidic residues" evidence="1">
    <location>
        <begin position="348"/>
        <end position="363"/>
    </location>
</feature>
<feature type="compositionally biased region" description="Basic and acidic residues" evidence="1">
    <location>
        <begin position="791"/>
        <end position="800"/>
    </location>
</feature>
<feature type="compositionally biased region" description="Low complexity" evidence="1">
    <location>
        <begin position="701"/>
        <end position="715"/>
    </location>
</feature>
<evidence type="ECO:0000313" key="2">
    <source>
        <dbReference type="Ensembl" id="ENSGWIP00000017523.1"/>
    </source>
</evidence>
<feature type="compositionally biased region" description="Polar residues" evidence="1">
    <location>
        <begin position="634"/>
        <end position="647"/>
    </location>
</feature>
<feature type="compositionally biased region" description="Basic residues" evidence="1">
    <location>
        <begin position="653"/>
        <end position="663"/>
    </location>
</feature>